<dbReference type="OrthoDB" id="9446342at2759"/>
<dbReference type="PANTHER" id="PTHR11787">
    <property type="entry name" value="RAB GDP-DISSOCIATION INHIBITOR"/>
    <property type="match status" value="1"/>
</dbReference>
<dbReference type="Gene3D" id="3.50.50.60">
    <property type="entry name" value="FAD/NAD(P)-binding domain"/>
    <property type="match status" value="1"/>
</dbReference>
<evidence type="ECO:0000313" key="2">
    <source>
        <dbReference type="Proteomes" id="UP000515125"/>
    </source>
</evidence>
<evidence type="ECO:0000256" key="1">
    <source>
        <dbReference type="ARBA" id="ARBA00005593"/>
    </source>
</evidence>
<comment type="similarity">
    <text evidence="1">Belongs to the Rab GDI family.</text>
</comment>
<dbReference type="RefSeq" id="XP_026192568.1">
    <property type="nucleotide sequence ID" value="XM_026336783.1"/>
</dbReference>
<evidence type="ECO:0000313" key="3">
    <source>
        <dbReference type="RefSeq" id="XP_026192568.1"/>
    </source>
</evidence>
<name>A0A6P6RXH1_9EIME</name>
<dbReference type="GO" id="GO:0005737">
    <property type="term" value="C:cytoplasm"/>
    <property type="evidence" value="ECO:0007669"/>
    <property type="project" value="TreeGrafter"/>
</dbReference>
<dbReference type="SUPFAM" id="SSF54373">
    <property type="entry name" value="FAD-linked reductases, C-terminal domain"/>
    <property type="match status" value="1"/>
</dbReference>
<dbReference type="GO" id="GO:0007264">
    <property type="term" value="P:small GTPase-mediated signal transduction"/>
    <property type="evidence" value="ECO:0007669"/>
    <property type="project" value="InterPro"/>
</dbReference>
<dbReference type="InterPro" id="IPR018203">
    <property type="entry name" value="GDP_dissociation_inhibitor"/>
</dbReference>
<accession>A0A6P6RXH1</accession>
<proteinExistence type="inferred from homology"/>
<dbReference type="InterPro" id="IPR036188">
    <property type="entry name" value="FAD/NAD-bd_sf"/>
</dbReference>
<dbReference type="Pfam" id="PF00996">
    <property type="entry name" value="GDI"/>
    <property type="match status" value="2"/>
</dbReference>
<protein>
    <submittedName>
        <fullName evidence="3">Rab GDP dissociation inhibitor beta</fullName>
    </submittedName>
</protein>
<reference evidence="3" key="1">
    <citation type="submission" date="2025-08" db="UniProtKB">
        <authorList>
            <consortium name="RefSeq"/>
        </authorList>
    </citation>
    <scope>IDENTIFICATION</scope>
</reference>
<dbReference type="SUPFAM" id="SSF51905">
    <property type="entry name" value="FAD/NAD(P)-binding domain"/>
    <property type="match status" value="2"/>
</dbReference>
<dbReference type="AlphaFoldDB" id="A0A6P6RXH1"/>
<dbReference type="GO" id="GO:0016192">
    <property type="term" value="P:vesicle-mediated transport"/>
    <property type="evidence" value="ECO:0007669"/>
    <property type="project" value="TreeGrafter"/>
</dbReference>
<dbReference type="PANTHER" id="PTHR11787:SF8">
    <property type="entry name" value="RAB GDP DISSOCIATION INHIBITOR"/>
    <property type="match status" value="1"/>
</dbReference>
<gene>
    <name evidence="3" type="primary">LOC34618972</name>
</gene>
<dbReference type="Gene3D" id="3.30.519.10">
    <property type="entry name" value="Guanine Nucleotide Dissociation Inhibitor, domain 2"/>
    <property type="match status" value="1"/>
</dbReference>
<dbReference type="GeneID" id="34618972"/>
<dbReference type="Proteomes" id="UP000515125">
    <property type="component" value="Unplaced"/>
</dbReference>
<keyword evidence="2" id="KW-1185">Reference proteome</keyword>
<sequence length="153" mass="17035">MLNTPVESFELDEQGKVCRVRTKDGQVARCKMVVCDPSYIAQQFPSRLRPHGICLKGKTIAIVSTTVETDDPESELAPALKLLGNIEEKFVAVSDLLECTDTGRESNIFVSNSFDATSHFESATQDVLRIWENMTGEPLDLSVKADREDLQEQ</sequence>
<organism evidence="2 3">
    <name type="scientific">Cyclospora cayetanensis</name>
    <dbReference type="NCBI Taxonomy" id="88456"/>
    <lineage>
        <taxon>Eukaryota</taxon>
        <taxon>Sar</taxon>
        <taxon>Alveolata</taxon>
        <taxon>Apicomplexa</taxon>
        <taxon>Conoidasida</taxon>
        <taxon>Coccidia</taxon>
        <taxon>Eucoccidiorida</taxon>
        <taxon>Eimeriorina</taxon>
        <taxon>Eimeriidae</taxon>
        <taxon>Cyclospora</taxon>
    </lineage>
</organism>
<dbReference type="GO" id="GO:0005093">
    <property type="term" value="F:Rab GDP-dissociation inhibitor activity"/>
    <property type="evidence" value="ECO:0007669"/>
    <property type="project" value="TreeGrafter"/>
</dbReference>